<dbReference type="RefSeq" id="WP_203871587.1">
    <property type="nucleotide sequence ID" value="NZ_BONW01000059.1"/>
</dbReference>
<evidence type="ECO:0000313" key="3">
    <source>
        <dbReference type="Proteomes" id="UP000646749"/>
    </source>
</evidence>
<protein>
    <recommendedName>
        <fullName evidence="4">PLD phosphodiesterase domain-containing protein</fullName>
    </recommendedName>
</protein>
<keyword evidence="3" id="KW-1185">Reference proteome</keyword>
<proteinExistence type="predicted"/>
<gene>
    <name evidence="2" type="ORF">Pen02_82500</name>
</gene>
<evidence type="ECO:0008006" key="4">
    <source>
        <dbReference type="Google" id="ProtNLM"/>
    </source>
</evidence>
<name>A0ABQ4EF51_9ACTN</name>
<feature type="region of interest" description="Disordered" evidence="1">
    <location>
        <begin position="475"/>
        <end position="494"/>
    </location>
</feature>
<sequence length="889" mass="96008">MSEVTHAIRSPLTLLEQWRDRADVAPLREMVIIGYTVDLTFLEKFVIPTARGLGARITVLGDAGQSVHDPVDVRRAGRSYQHGHTVCARAFHPKLVVLVGNDDAVLAVGSGNPTLSGWGYNHELWVTARSSREVGPQLVADVADWLHDLPDVVRIASWIADTLRKVADQIRPGSVDERWSSIRAFGNLRQPLLDRLPEGPMAELRLAAPFYDPPAKAVEALVKRTKPRTVRIAVQPSIARFDGAALVQATASAASQDFRLIGQGPARHGKLIEWDNGDGTATGMTGSANITASALLMSTAQGGNCELAVIAPHTTPLLPDSVPEPATSIRTMTSAPPEPSSSAASLAPVLLGCALTDDTLLIELATATHQQVLIETSTSAGPGTWQAAGSMPHGERVARLLVSEPTIGAVRAVIDIDGQRHESAVVFVTDPLRCRPRRDTANLPRLSHPYQTDDIFTDPTLAQRFTTDLARLAGLTGSTTGTTPAPSTVSTSTAGAASDDRWADYLQACDTQLGPALTRLIFPHQTSSEQQTSASWSINDTIDSEVTEDEDEAVLDDLTHDQAASTPAVHPDQRHRYRRFAAKWAASVTGPQRRDADRSALPPMHLRMTVTALYLTLLAAGVWPDEDDEDWRRDLRWLIWALIPDNQTSDELPAEAINHLYTLLTVAMVTLRLETRLNGGREADMLATEAWREASEWIADADPELTEQRLLPASQPFAVVAGPRQLQDAILLAQAAKHDPYAEARATLADAGLTINHEENVWWVEGAGNAYRNAAHAVTELGRVSGHAVAVATSTRHTVLIALAGRTMALADSQTRFWRLYELTSTRTPLSLTAGNPAAPPGGRTLPPRPAVPAELQNLSNLVDADLATIAGRIRTEPQWTNGSEHPAL</sequence>
<dbReference type="Proteomes" id="UP000646749">
    <property type="component" value="Unassembled WGS sequence"/>
</dbReference>
<reference evidence="2 3" key="1">
    <citation type="submission" date="2021-01" db="EMBL/GenBank/DDBJ databases">
        <title>Whole genome shotgun sequence of Plantactinospora endophytica NBRC 110450.</title>
        <authorList>
            <person name="Komaki H."/>
            <person name="Tamura T."/>
        </authorList>
    </citation>
    <scope>NUCLEOTIDE SEQUENCE [LARGE SCALE GENOMIC DNA]</scope>
    <source>
        <strain evidence="2 3">NBRC 110450</strain>
    </source>
</reference>
<accession>A0ABQ4EF51</accession>
<evidence type="ECO:0000256" key="1">
    <source>
        <dbReference type="SAM" id="MobiDB-lite"/>
    </source>
</evidence>
<dbReference type="EMBL" id="BONW01000059">
    <property type="protein sequence ID" value="GIG93314.1"/>
    <property type="molecule type" value="Genomic_DNA"/>
</dbReference>
<organism evidence="2 3">
    <name type="scientific">Plantactinospora endophytica</name>
    <dbReference type="NCBI Taxonomy" id="673535"/>
    <lineage>
        <taxon>Bacteria</taxon>
        <taxon>Bacillati</taxon>
        <taxon>Actinomycetota</taxon>
        <taxon>Actinomycetes</taxon>
        <taxon>Micromonosporales</taxon>
        <taxon>Micromonosporaceae</taxon>
        <taxon>Plantactinospora</taxon>
    </lineage>
</organism>
<dbReference type="Gene3D" id="3.30.870.10">
    <property type="entry name" value="Endonuclease Chain A"/>
    <property type="match status" value="1"/>
</dbReference>
<comment type="caution">
    <text evidence="2">The sequence shown here is derived from an EMBL/GenBank/DDBJ whole genome shotgun (WGS) entry which is preliminary data.</text>
</comment>
<evidence type="ECO:0000313" key="2">
    <source>
        <dbReference type="EMBL" id="GIG93314.1"/>
    </source>
</evidence>